<comment type="similarity">
    <text evidence="2">Belongs to the binding-protein-dependent transport system permease family. HisMQ subfamily.</text>
</comment>
<name>A0A7W5Z3L4_9HYPH</name>
<evidence type="ECO:0000256" key="2">
    <source>
        <dbReference type="ARBA" id="ARBA00010072"/>
    </source>
</evidence>
<dbReference type="Proteomes" id="UP000537592">
    <property type="component" value="Unassembled WGS sequence"/>
</dbReference>
<dbReference type="RefSeq" id="WP_246374906.1">
    <property type="nucleotide sequence ID" value="NZ_JACICC010000003.1"/>
</dbReference>
<dbReference type="EMBL" id="JACICC010000003">
    <property type="protein sequence ID" value="MBB3809472.1"/>
    <property type="molecule type" value="Genomic_DNA"/>
</dbReference>
<feature type="domain" description="ABC transmembrane type-1" evidence="10">
    <location>
        <begin position="95"/>
        <end position="383"/>
    </location>
</feature>
<dbReference type="InterPro" id="IPR000515">
    <property type="entry name" value="MetI-like"/>
</dbReference>
<evidence type="ECO:0000256" key="5">
    <source>
        <dbReference type="ARBA" id="ARBA00022692"/>
    </source>
</evidence>
<feature type="transmembrane region" description="Helical" evidence="9">
    <location>
        <begin position="264"/>
        <end position="287"/>
    </location>
</feature>
<dbReference type="InterPro" id="IPR035906">
    <property type="entry name" value="MetI-like_sf"/>
</dbReference>
<evidence type="ECO:0000256" key="7">
    <source>
        <dbReference type="ARBA" id="ARBA00022989"/>
    </source>
</evidence>
<comment type="caution">
    <text evidence="11">The sequence shown here is derived from an EMBL/GenBank/DDBJ whole genome shotgun (WGS) entry which is preliminary data.</text>
</comment>
<proteinExistence type="inferred from homology"/>
<keyword evidence="6" id="KW-0029">Amino-acid transport</keyword>
<dbReference type="GO" id="GO:0022857">
    <property type="term" value="F:transmembrane transporter activity"/>
    <property type="evidence" value="ECO:0007669"/>
    <property type="project" value="InterPro"/>
</dbReference>
<dbReference type="NCBIfam" id="TIGR01726">
    <property type="entry name" value="HEQRo_perm_3TM"/>
    <property type="match status" value="1"/>
</dbReference>
<protein>
    <submittedName>
        <fullName evidence="11">General L-amino acid transport system permease protein</fullName>
    </submittedName>
</protein>
<reference evidence="11 12" key="1">
    <citation type="submission" date="2020-08" db="EMBL/GenBank/DDBJ databases">
        <title>Genomic Encyclopedia of Type Strains, Phase IV (KMG-IV): sequencing the most valuable type-strain genomes for metagenomic binning, comparative biology and taxonomic classification.</title>
        <authorList>
            <person name="Goeker M."/>
        </authorList>
    </citation>
    <scope>NUCLEOTIDE SEQUENCE [LARGE SCALE GENOMIC DNA]</scope>
    <source>
        <strain evidence="11 12">DSM 28760</strain>
    </source>
</reference>
<evidence type="ECO:0000313" key="12">
    <source>
        <dbReference type="Proteomes" id="UP000537592"/>
    </source>
</evidence>
<feature type="transmembrane region" description="Helical" evidence="9">
    <location>
        <begin position="364"/>
        <end position="386"/>
    </location>
</feature>
<evidence type="ECO:0000256" key="4">
    <source>
        <dbReference type="ARBA" id="ARBA00022475"/>
    </source>
</evidence>
<feature type="transmembrane region" description="Helical" evidence="9">
    <location>
        <begin position="308"/>
        <end position="330"/>
    </location>
</feature>
<feature type="transmembrane region" description="Helical" evidence="9">
    <location>
        <begin position="221"/>
        <end position="244"/>
    </location>
</feature>
<keyword evidence="8 9" id="KW-0472">Membrane</keyword>
<dbReference type="PROSITE" id="PS50928">
    <property type="entry name" value="ABC_TM1"/>
    <property type="match status" value="1"/>
</dbReference>
<dbReference type="GO" id="GO:0043190">
    <property type="term" value="C:ATP-binding cassette (ABC) transporter complex"/>
    <property type="evidence" value="ECO:0007669"/>
    <property type="project" value="InterPro"/>
</dbReference>
<evidence type="ECO:0000256" key="6">
    <source>
        <dbReference type="ARBA" id="ARBA00022970"/>
    </source>
</evidence>
<comment type="subcellular location">
    <subcellularLocation>
        <location evidence="1">Cell inner membrane</location>
        <topology evidence="1">Multi-pass membrane protein</topology>
    </subcellularLocation>
    <subcellularLocation>
        <location evidence="9">Cell membrane</location>
        <topology evidence="9">Multi-pass membrane protein</topology>
    </subcellularLocation>
</comment>
<keyword evidence="5 9" id="KW-0812">Transmembrane</keyword>
<dbReference type="SUPFAM" id="SSF161098">
    <property type="entry name" value="MetI-like"/>
    <property type="match status" value="2"/>
</dbReference>
<evidence type="ECO:0000313" key="11">
    <source>
        <dbReference type="EMBL" id="MBB3809472.1"/>
    </source>
</evidence>
<dbReference type="GO" id="GO:0006865">
    <property type="term" value="P:amino acid transport"/>
    <property type="evidence" value="ECO:0007669"/>
    <property type="project" value="UniProtKB-KW"/>
</dbReference>
<dbReference type="PANTHER" id="PTHR30614">
    <property type="entry name" value="MEMBRANE COMPONENT OF AMINO ACID ABC TRANSPORTER"/>
    <property type="match status" value="1"/>
</dbReference>
<keyword evidence="7 9" id="KW-1133">Transmembrane helix</keyword>
<dbReference type="CDD" id="cd06261">
    <property type="entry name" value="TM_PBP2"/>
    <property type="match status" value="1"/>
</dbReference>
<gene>
    <name evidence="11" type="ORF">FHS81_001554</name>
</gene>
<keyword evidence="12" id="KW-1185">Reference proteome</keyword>
<evidence type="ECO:0000256" key="9">
    <source>
        <dbReference type="RuleBase" id="RU363032"/>
    </source>
</evidence>
<organism evidence="11 12">
    <name type="scientific">Pseudochelatococcus contaminans</name>
    <dbReference type="NCBI Taxonomy" id="1538103"/>
    <lineage>
        <taxon>Bacteria</taxon>
        <taxon>Pseudomonadati</taxon>
        <taxon>Pseudomonadota</taxon>
        <taxon>Alphaproteobacteria</taxon>
        <taxon>Hyphomicrobiales</taxon>
        <taxon>Chelatococcaceae</taxon>
        <taxon>Pseudochelatococcus</taxon>
    </lineage>
</organism>
<dbReference type="AlphaFoldDB" id="A0A7W5Z3L4"/>
<keyword evidence="3 9" id="KW-0813">Transport</keyword>
<evidence type="ECO:0000256" key="8">
    <source>
        <dbReference type="ARBA" id="ARBA00023136"/>
    </source>
</evidence>
<accession>A0A7W5Z3L4</accession>
<evidence type="ECO:0000256" key="1">
    <source>
        <dbReference type="ARBA" id="ARBA00004429"/>
    </source>
</evidence>
<feature type="transmembrane region" description="Helical" evidence="9">
    <location>
        <begin position="189"/>
        <end position="209"/>
    </location>
</feature>
<dbReference type="Pfam" id="PF00528">
    <property type="entry name" value="BPD_transp_1"/>
    <property type="match status" value="1"/>
</dbReference>
<evidence type="ECO:0000256" key="3">
    <source>
        <dbReference type="ARBA" id="ARBA00022448"/>
    </source>
</evidence>
<dbReference type="Gene3D" id="1.10.3720.10">
    <property type="entry name" value="MetI-like"/>
    <property type="match status" value="2"/>
</dbReference>
<dbReference type="InterPro" id="IPR043429">
    <property type="entry name" value="ArtM/GltK/GlnP/TcyL/YhdX-like"/>
</dbReference>
<feature type="transmembrane region" description="Helical" evidence="9">
    <location>
        <begin position="29"/>
        <end position="47"/>
    </location>
</feature>
<feature type="transmembrane region" description="Helical" evidence="9">
    <location>
        <begin position="101"/>
        <end position="121"/>
    </location>
</feature>
<dbReference type="PANTHER" id="PTHR30614:SF37">
    <property type="entry name" value="AMINO-ACID ABC TRANSPORTER PERMEASE PROTEIN YHDX-RELATED"/>
    <property type="match status" value="1"/>
</dbReference>
<keyword evidence="4" id="KW-1003">Cell membrane</keyword>
<evidence type="ECO:0000259" key="10">
    <source>
        <dbReference type="PROSITE" id="PS50928"/>
    </source>
</evidence>
<sequence length="398" mass="42258">MTATADSPPTGAVRPGFAARIRLWLGPRIGTQIGILAGVGLLLYILGANTVATMDRIGINPGFGFLTRSANFEIGETLITFKAGDTYLYAMFVGLLNTLRVAFLGCLLATLLGVSVGIAGLSRNLLLAGLVRWYIEIIRNTPTLLQLFFWVSLSKAFASPRQAQPVLESIFLTNRGIYLPGVTLAGGSWLTLVLVGVSIAVFVAFILIARRRATLTFLRGLAAFALLAAAVTLAGWLTGVQTALDIPELRGFNIQGGMVLSPEFAALLVGLTVKFSAIIAEIVRAGVESVGQGQWEAARSLGLRRSQIMNLIVVPQALRVITPLITSSYLDLTKDSSLAVAIGYPDLVSVINTTANTTGQSLEALIILIAVFLTINLSVAALMNIYNERVALRGSGGR</sequence>
<dbReference type="InterPro" id="IPR010065">
    <property type="entry name" value="AA_ABC_transptr_permease_3TM"/>
</dbReference>